<organism evidence="1 2">
    <name type="scientific">Spirosoma terrae</name>
    <dbReference type="NCBI Taxonomy" id="1968276"/>
    <lineage>
        <taxon>Bacteria</taxon>
        <taxon>Pseudomonadati</taxon>
        <taxon>Bacteroidota</taxon>
        <taxon>Cytophagia</taxon>
        <taxon>Cytophagales</taxon>
        <taxon>Cytophagaceae</taxon>
        <taxon>Spirosoma</taxon>
    </lineage>
</organism>
<dbReference type="Proteomes" id="UP000474175">
    <property type="component" value="Unassembled WGS sequence"/>
</dbReference>
<reference evidence="1 2" key="1">
    <citation type="submission" date="2020-02" db="EMBL/GenBank/DDBJ databases">
        <title>Draft genome sequence of two Spirosoma agri KCTC 52727 and Spirosoma terrae KCTC 52035.</title>
        <authorList>
            <person name="Rojas J."/>
            <person name="Ambika Manirajan B."/>
            <person name="Suarez C."/>
            <person name="Ratering S."/>
            <person name="Schnell S."/>
        </authorList>
    </citation>
    <scope>NUCLEOTIDE SEQUENCE [LARGE SCALE GENOMIC DNA]</scope>
    <source>
        <strain evidence="1 2">KCTC 52035</strain>
    </source>
</reference>
<name>A0A6L9LFT8_9BACT</name>
<accession>A0A6L9LFT8</accession>
<comment type="caution">
    <text evidence="1">The sequence shown here is derived from an EMBL/GenBank/DDBJ whole genome shotgun (WGS) entry which is preliminary data.</text>
</comment>
<protein>
    <submittedName>
        <fullName evidence="1">Uncharacterized protein</fullName>
    </submittedName>
</protein>
<dbReference type="EMBL" id="JAAFZH010000014">
    <property type="protein sequence ID" value="NDU98021.1"/>
    <property type="molecule type" value="Genomic_DNA"/>
</dbReference>
<evidence type="ECO:0000313" key="1">
    <source>
        <dbReference type="EMBL" id="NDU98021.1"/>
    </source>
</evidence>
<evidence type="ECO:0000313" key="2">
    <source>
        <dbReference type="Proteomes" id="UP000474175"/>
    </source>
</evidence>
<keyword evidence="2" id="KW-1185">Reference proteome</keyword>
<sequence>MRSIPSLQDATTLTNELQAFQEKAKTVIIQLYQKNVRDHKGNVLPEVFLTEEWEWEGATFNALTEQGLAYISNGETLELFTWDELDAESLVEVVHILEDKDFD</sequence>
<gene>
    <name evidence="1" type="ORF">GK108_24260</name>
</gene>
<proteinExistence type="predicted"/>
<dbReference type="RefSeq" id="WP_163954052.1">
    <property type="nucleotide sequence ID" value="NZ_JAAFZH010000014.1"/>
</dbReference>
<dbReference type="AlphaFoldDB" id="A0A6L9LFT8"/>